<feature type="transmembrane region" description="Helical" evidence="1">
    <location>
        <begin position="12"/>
        <end position="37"/>
    </location>
</feature>
<accession>A0A832GNP1</accession>
<keyword evidence="1" id="KW-0472">Membrane</keyword>
<evidence type="ECO:0008006" key="3">
    <source>
        <dbReference type="Google" id="ProtNLM"/>
    </source>
</evidence>
<comment type="caution">
    <text evidence="2">The sequence shown here is derived from an EMBL/GenBank/DDBJ whole genome shotgun (WGS) entry which is preliminary data.</text>
</comment>
<protein>
    <recommendedName>
        <fullName evidence="3">DUF1634 domain-containing protein</fullName>
    </recommendedName>
</protein>
<evidence type="ECO:0000256" key="1">
    <source>
        <dbReference type="SAM" id="Phobius"/>
    </source>
</evidence>
<reference evidence="2" key="1">
    <citation type="journal article" date="2020" name="mSystems">
        <title>Genome- and Community-Level Interaction Insights into Carbon Utilization and Element Cycling Functions of Hydrothermarchaeota in Hydrothermal Sediment.</title>
        <authorList>
            <person name="Zhou Z."/>
            <person name="Liu Y."/>
            <person name="Xu W."/>
            <person name="Pan J."/>
            <person name="Luo Z.H."/>
            <person name="Li M."/>
        </authorList>
    </citation>
    <scope>NUCLEOTIDE SEQUENCE [LARGE SCALE GENOMIC DNA]</scope>
    <source>
        <strain evidence="2">SpSt-605</strain>
    </source>
</reference>
<evidence type="ECO:0000313" key="2">
    <source>
        <dbReference type="EMBL" id="HGV55406.1"/>
    </source>
</evidence>
<keyword evidence="1" id="KW-0812">Transmembrane</keyword>
<feature type="transmembrane region" description="Helical" evidence="1">
    <location>
        <begin position="82"/>
        <end position="102"/>
    </location>
</feature>
<dbReference type="EMBL" id="DSZU01000082">
    <property type="protein sequence ID" value="HGV55406.1"/>
    <property type="molecule type" value="Genomic_DNA"/>
</dbReference>
<feature type="transmembrane region" description="Helical" evidence="1">
    <location>
        <begin position="114"/>
        <end position="133"/>
    </location>
</feature>
<dbReference type="AlphaFoldDB" id="A0A832GNP1"/>
<proteinExistence type="predicted"/>
<gene>
    <name evidence="2" type="ORF">ENT73_04900</name>
</gene>
<name>A0A832GNP1_9BACT</name>
<sequence>MAKDLKPSEEQLAYAYLLDLGMKIGLALLIITFIIYLTGILTPYVPISDLTKVWGLNVHHYLEVTGIKPGWAWVNHLNKGDFINFIPLALLAGLTIICYLRILPIFFRKGDRLYGILVLLQIVVLILAASGVLKVGGH</sequence>
<keyword evidence="1" id="KW-1133">Transmembrane helix</keyword>
<organism evidence="2">
    <name type="scientific">Caldimicrobium thiodismutans</name>
    <dbReference type="NCBI Taxonomy" id="1653476"/>
    <lineage>
        <taxon>Bacteria</taxon>
        <taxon>Pseudomonadati</taxon>
        <taxon>Thermodesulfobacteriota</taxon>
        <taxon>Thermodesulfobacteria</taxon>
        <taxon>Thermodesulfobacteriales</taxon>
        <taxon>Thermodesulfobacteriaceae</taxon>
        <taxon>Caldimicrobium</taxon>
    </lineage>
</organism>